<feature type="coiled-coil region" evidence="4">
    <location>
        <begin position="110"/>
        <end position="153"/>
    </location>
</feature>
<dbReference type="Proteomes" id="UP000007803">
    <property type="component" value="Chromosome"/>
</dbReference>
<dbReference type="SMART" id="SM00448">
    <property type="entry name" value="REC"/>
    <property type="match status" value="1"/>
</dbReference>
<proteinExistence type="predicted"/>
<dbReference type="InterPro" id="IPR000700">
    <property type="entry name" value="PAS-assoc_C"/>
</dbReference>
<dbReference type="PANTHER" id="PTHR45138:SF9">
    <property type="entry name" value="DIGUANYLATE CYCLASE DGCM-RELATED"/>
    <property type="match status" value="1"/>
</dbReference>
<dbReference type="CDD" id="cd00130">
    <property type="entry name" value="PAS"/>
    <property type="match status" value="1"/>
</dbReference>
<dbReference type="PANTHER" id="PTHR45138">
    <property type="entry name" value="REGULATORY COMPONENTS OF SENSORY TRANSDUCTION SYSTEM"/>
    <property type="match status" value="1"/>
</dbReference>
<dbReference type="CDD" id="cd17536">
    <property type="entry name" value="REC_YesN-like"/>
    <property type="match status" value="1"/>
</dbReference>
<feature type="domain" description="PAS" evidence="6">
    <location>
        <begin position="139"/>
        <end position="185"/>
    </location>
</feature>
<dbReference type="STRING" id="563040.Saut_0637"/>
<evidence type="ECO:0000313" key="9">
    <source>
        <dbReference type="EMBL" id="ADN08686.1"/>
    </source>
</evidence>
<name>E0UQ11_SULAO</name>
<dbReference type="eggNOG" id="COG4753">
    <property type="taxonomic scope" value="Bacteria"/>
</dbReference>
<dbReference type="NCBIfam" id="TIGR00229">
    <property type="entry name" value="sensory_box"/>
    <property type="match status" value="1"/>
</dbReference>
<dbReference type="EC" id="2.7.7.65" evidence="1"/>
<dbReference type="InterPro" id="IPR029787">
    <property type="entry name" value="Nucleotide_cyclase"/>
</dbReference>
<dbReference type="InterPro" id="IPR001789">
    <property type="entry name" value="Sig_transdc_resp-reg_receiver"/>
</dbReference>
<reference evidence="10" key="1">
    <citation type="journal article" date="2010" name="Stand. Genomic Sci.">
        <title>Complete genome sequence of Sulfurimonas autotrophica type strain (OK10).</title>
        <authorList>
            <person name="Sikorski J."/>
            <person name="Munk C."/>
            <person name="Lapidus A."/>
            <person name="Djao O."/>
            <person name="Lucas S."/>
            <person name="Glavina Del Rio T."/>
            <person name="Nolan M."/>
            <person name="Tice H."/>
            <person name="Han C."/>
            <person name="Cheng J."/>
            <person name="Tapia R."/>
            <person name="Goodwin L."/>
            <person name="Pitluck S."/>
            <person name="Liolios K."/>
            <person name="Ivanova N."/>
            <person name="Mavromatis K."/>
            <person name="Mikhailova N."/>
            <person name="Pati A."/>
            <person name="Sims D."/>
            <person name="Meincke L."/>
            <person name="Brettin T."/>
            <person name="Detter J."/>
            <person name="Chen A."/>
            <person name="Palaniappan K."/>
            <person name="Land M."/>
            <person name="Hauser L."/>
            <person name="Chang Y."/>
            <person name="Jeffries C."/>
            <person name="Rohde M."/>
            <person name="Lang E."/>
            <person name="Spring S."/>
            <person name="Goker M."/>
            <person name="Woyke T."/>
            <person name="Bristow J."/>
            <person name="Eisen J."/>
            <person name="Markowitz V."/>
            <person name="Hugenholtz P."/>
            <person name="Kyrpides N."/>
            <person name="Klenk H."/>
        </authorList>
    </citation>
    <scope>NUCLEOTIDE SEQUENCE [LARGE SCALE GENOMIC DNA]</scope>
    <source>
        <strain evidence="10">ATCC BAA-671 / DSM 16294 / JCM 11897 / OK10</strain>
    </source>
</reference>
<dbReference type="SMART" id="SM00086">
    <property type="entry name" value="PAC"/>
    <property type="match status" value="1"/>
</dbReference>
<comment type="catalytic activity">
    <reaction evidence="2">
        <text>2 GTP = 3',3'-c-di-GMP + 2 diphosphate</text>
        <dbReference type="Rhea" id="RHEA:24898"/>
        <dbReference type="ChEBI" id="CHEBI:33019"/>
        <dbReference type="ChEBI" id="CHEBI:37565"/>
        <dbReference type="ChEBI" id="CHEBI:58805"/>
        <dbReference type="EC" id="2.7.7.65"/>
    </reaction>
</comment>
<dbReference type="eggNOG" id="COG3706">
    <property type="taxonomic scope" value="Bacteria"/>
</dbReference>
<evidence type="ECO:0000256" key="1">
    <source>
        <dbReference type="ARBA" id="ARBA00012528"/>
    </source>
</evidence>
<dbReference type="InterPro" id="IPR000014">
    <property type="entry name" value="PAS"/>
</dbReference>
<dbReference type="Gene3D" id="3.40.50.2300">
    <property type="match status" value="1"/>
</dbReference>
<dbReference type="PROSITE" id="PS50110">
    <property type="entry name" value="RESPONSE_REGULATORY"/>
    <property type="match status" value="1"/>
</dbReference>
<dbReference type="AlphaFoldDB" id="E0UQ11"/>
<evidence type="ECO:0000256" key="4">
    <source>
        <dbReference type="SAM" id="Coils"/>
    </source>
</evidence>
<evidence type="ECO:0000256" key="3">
    <source>
        <dbReference type="PROSITE-ProRule" id="PRU00169"/>
    </source>
</evidence>
<dbReference type="Gene3D" id="3.30.450.20">
    <property type="entry name" value="PAS domain"/>
    <property type="match status" value="1"/>
</dbReference>
<evidence type="ECO:0000259" key="6">
    <source>
        <dbReference type="PROSITE" id="PS50112"/>
    </source>
</evidence>
<dbReference type="CDD" id="cd01949">
    <property type="entry name" value="GGDEF"/>
    <property type="match status" value="1"/>
</dbReference>
<evidence type="ECO:0000259" key="7">
    <source>
        <dbReference type="PROSITE" id="PS50113"/>
    </source>
</evidence>
<feature type="domain" description="GGDEF" evidence="8">
    <location>
        <begin position="296"/>
        <end position="423"/>
    </location>
</feature>
<dbReference type="PROSITE" id="PS50112">
    <property type="entry name" value="PAS"/>
    <property type="match status" value="1"/>
</dbReference>
<feature type="domain" description="Response regulatory" evidence="5">
    <location>
        <begin position="7"/>
        <end position="121"/>
    </location>
</feature>
<dbReference type="PROSITE" id="PS50113">
    <property type="entry name" value="PAC"/>
    <property type="match status" value="1"/>
</dbReference>
<dbReference type="FunFam" id="3.30.70.270:FF:000001">
    <property type="entry name" value="Diguanylate cyclase domain protein"/>
    <property type="match status" value="1"/>
</dbReference>
<dbReference type="SUPFAM" id="SSF55785">
    <property type="entry name" value="PYP-like sensor domain (PAS domain)"/>
    <property type="match status" value="1"/>
</dbReference>
<dbReference type="OrthoDB" id="5413461at2"/>
<evidence type="ECO:0000259" key="5">
    <source>
        <dbReference type="PROSITE" id="PS50110"/>
    </source>
</evidence>
<feature type="domain" description="PAC" evidence="7">
    <location>
        <begin position="210"/>
        <end position="264"/>
    </location>
</feature>
<feature type="modified residue" description="4-aspartylphosphate" evidence="3">
    <location>
        <position position="56"/>
    </location>
</feature>
<dbReference type="EMBL" id="CP002205">
    <property type="protein sequence ID" value="ADN08686.1"/>
    <property type="molecule type" value="Genomic_DNA"/>
</dbReference>
<dbReference type="SUPFAM" id="SSF55073">
    <property type="entry name" value="Nucleotide cyclase"/>
    <property type="match status" value="1"/>
</dbReference>
<dbReference type="Pfam" id="PF00989">
    <property type="entry name" value="PAS"/>
    <property type="match status" value="1"/>
</dbReference>
<dbReference type="GO" id="GO:0052621">
    <property type="term" value="F:diguanylate cyclase activity"/>
    <property type="evidence" value="ECO:0007669"/>
    <property type="project" value="UniProtKB-EC"/>
</dbReference>
<dbReference type="NCBIfam" id="TIGR00254">
    <property type="entry name" value="GGDEF"/>
    <property type="match status" value="1"/>
</dbReference>
<dbReference type="GO" id="GO:0006355">
    <property type="term" value="P:regulation of DNA-templated transcription"/>
    <property type="evidence" value="ECO:0007669"/>
    <property type="project" value="InterPro"/>
</dbReference>
<dbReference type="InterPro" id="IPR000160">
    <property type="entry name" value="GGDEF_dom"/>
</dbReference>
<sequence length="423" mass="48766">MNTNNTTILYVEDEENVREMLSRFLKRFCKELYVAQDGAEGLELYKKHRPDIVISDIRMPKMNGLEMVKAIKAIDVSQLILLLSAHSDSEFLYEAINLAVDGYILKPIDLDMVNEKLKNLLNRIQNRKAAQKLKESEKKLKLLSQAIEQMEEMVRITDVKGNIIYVNPASVKHTQFSQDESLGQNNRIFKSGVHQKEFYDNLWKSILGGNTYQNILINKKKDGSLYYDEKIISPLKDENGNINYFVSTGRDITERIALEKQLKKLATKDTLTGIYNRYKINTIIEDEIKRAKRYGEIFSLIMLDIDNFKKVNDTYGHDTGDYVLQEISRVVLGTIRKTDSFGRWGGEEFILVAPHTNKDEALELAQKIRKNIEKHLFEYVKQITVSIGVTQYTTNEESTTLIKRVDNALYEAKANGRNQVAFL</sequence>
<dbReference type="RefSeq" id="WP_013326442.1">
    <property type="nucleotide sequence ID" value="NC_014506.1"/>
</dbReference>
<protein>
    <recommendedName>
        <fullName evidence="1">diguanylate cyclase</fullName>
        <ecNumber evidence="1">2.7.7.65</ecNumber>
    </recommendedName>
</protein>
<dbReference type="Pfam" id="PF00990">
    <property type="entry name" value="GGDEF"/>
    <property type="match status" value="1"/>
</dbReference>
<dbReference type="SMART" id="SM00091">
    <property type="entry name" value="PAS"/>
    <property type="match status" value="1"/>
</dbReference>
<dbReference type="HOGENOM" id="CLU_000445_11_28_7"/>
<dbReference type="InterPro" id="IPR043128">
    <property type="entry name" value="Rev_trsase/Diguanyl_cyclase"/>
</dbReference>
<dbReference type="InterPro" id="IPR001610">
    <property type="entry name" value="PAC"/>
</dbReference>
<dbReference type="Pfam" id="PF00072">
    <property type="entry name" value="Response_reg"/>
    <property type="match status" value="1"/>
</dbReference>
<evidence type="ECO:0000313" key="10">
    <source>
        <dbReference type="Proteomes" id="UP000007803"/>
    </source>
</evidence>
<accession>E0UQ11</accession>
<dbReference type="InterPro" id="IPR011006">
    <property type="entry name" value="CheY-like_superfamily"/>
</dbReference>
<dbReference type="PROSITE" id="PS50887">
    <property type="entry name" value="GGDEF"/>
    <property type="match status" value="1"/>
</dbReference>
<dbReference type="SMART" id="SM00267">
    <property type="entry name" value="GGDEF"/>
    <property type="match status" value="1"/>
</dbReference>
<dbReference type="InterPro" id="IPR050469">
    <property type="entry name" value="Diguanylate_Cyclase"/>
</dbReference>
<dbReference type="KEGG" id="sua:Saut_0637"/>
<evidence type="ECO:0000256" key="2">
    <source>
        <dbReference type="ARBA" id="ARBA00034247"/>
    </source>
</evidence>
<dbReference type="GO" id="GO:0000160">
    <property type="term" value="P:phosphorelay signal transduction system"/>
    <property type="evidence" value="ECO:0007669"/>
    <property type="project" value="InterPro"/>
</dbReference>
<dbReference type="InterPro" id="IPR035965">
    <property type="entry name" value="PAS-like_dom_sf"/>
</dbReference>
<keyword evidence="10" id="KW-1185">Reference proteome</keyword>
<keyword evidence="3" id="KW-0597">Phosphoprotein</keyword>
<dbReference type="Gene3D" id="3.30.70.270">
    <property type="match status" value="1"/>
</dbReference>
<dbReference type="SUPFAM" id="SSF52172">
    <property type="entry name" value="CheY-like"/>
    <property type="match status" value="1"/>
</dbReference>
<gene>
    <name evidence="9" type="ordered locus">Saut_0637</name>
</gene>
<organism evidence="9 10">
    <name type="scientific">Sulfurimonas autotrophica (strain ATCC BAA-671 / DSM 16294 / JCM 11897 / OK10)</name>
    <dbReference type="NCBI Taxonomy" id="563040"/>
    <lineage>
        <taxon>Bacteria</taxon>
        <taxon>Pseudomonadati</taxon>
        <taxon>Campylobacterota</taxon>
        <taxon>Epsilonproteobacteria</taxon>
        <taxon>Campylobacterales</taxon>
        <taxon>Sulfurimonadaceae</taxon>
        <taxon>Sulfurimonas</taxon>
    </lineage>
</organism>
<dbReference type="InterPro" id="IPR013767">
    <property type="entry name" value="PAS_fold"/>
</dbReference>
<keyword evidence="4" id="KW-0175">Coiled coil</keyword>
<evidence type="ECO:0000259" key="8">
    <source>
        <dbReference type="PROSITE" id="PS50887"/>
    </source>
</evidence>